<protein>
    <submittedName>
        <fullName evidence="3">Membrane protein</fullName>
    </submittedName>
</protein>
<evidence type="ECO:0000259" key="2">
    <source>
        <dbReference type="Pfam" id="PF00892"/>
    </source>
</evidence>
<proteinExistence type="predicted"/>
<keyword evidence="1" id="KW-0812">Transmembrane</keyword>
<reference evidence="3" key="2">
    <citation type="submission" date="2023-01" db="EMBL/GenBank/DDBJ databases">
        <title>Draft genome sequence of Maritalea porphyrae strain NBRC 107169.</title>
        <authorList>
            <person name="Sun Q."/>
            <person name="Mori K."/>
        </authorList>
    </citation>
    <scope>NUCLEOTIDE SEQUENCE</scope>
    <source>
        <strain evidence="3">NBRC 107169</strain>
    </source>
</reference>
<gene>
    <name evidence="3" type="ORF">GCM10007879_03460</name>
</gene>
<reference evidence="3" key="1">
    <citation type="journal article" date="2014" name="Int. J. Syst. Evol. Microbiol.">
        <title>Complete genome of a new Firmicutes species belonging to the dominant human colonic microbiota ('Ruminococcus bicirculans') reveals two chromosomes and a selective capacity to utilize plant glucans.</title>
        <authorList>
            <consortium name="NISC Comparative Sequencing Program"/>
            <person name="Wegmann U."/>
            <person name="Louis P."/>
            <person name="Goesmann A."/>
            <person name="Henrissat B."/>
            <person name="Duncan S.H."/>
            <person name="Flint H.J."/>
        </authorList>
    </citation>
    <scope>NUCLEOTIDE SEQUENCE</scope>
    <source>
        <strain evidence="3">NBRC 107169</strain>
    </source>
</reference>
<feature type="domain" description="EamA" evidence="2">
    <location>
        <begin position="150"/>
        <end position="281"/>
    </location>
</feature>
<feature type="transmembrane region" description="Helical" evidence="1">
    <location>
        <begin position="148"/>
        <end position="168"/>
    </location>
</feature>
<evidence type="ECO:0000313" key="4">
    <source>
        <dbReference type="Proteomes" id="UP001161405"/>
    </source>
</evidence>
<organism evidence="3 4">
    <name type="scientific">Maritalea porphyrae</name>
    <dbReference type="NCBI Taxonomy" id="880732"/>
    <lineage>
        <taxon>Bacteria</taxon>
        <taxon>Pseudomonadati</taxon>
        <taxon>Pseudomonadota</taxon>
        <taxon>Alphaproteobacteria</taxon>
        <taxon>Hyphomicrobiales</taxon>
        <taxon>Devosiaceae</taxon>
        <taxon>Maritalea</taxon>
    </lineage>
</organism>
<comment type="caution">
    <text evidence="3">The sequence shown here is derived from an EMBL/GenBank/DDBJ whole genome shotgun (WGS) entry which is preliminary data.</text>
</comment>
<feature type="transmembrane region" description="Helical" evidence="1">
    <location>
        <begin position="65"/>
        <end position="84"/>
    </location>
</feature>
<dbReference type="PANTHER" id="PTHR22911">
    <property type="entry name" value="ACYL-MALONYL CONDENSING ENZYME-RELATED"/>
    <property type="match status" value="1"/>
</dbReference>
<dbReference type="Proteomes" id="UP001161405">
    <property type="component" value="Unassembled WGS sequence"/>
</dbReference>
<dbReference type="SUPFAM" id="SSF103481">
    <property type="entry name" value="Multidrug resistance efflux transporter EmrE"/>
    <property type="match status" value="2"/>
</dbReference>
<feature type="transmembrane region" description="Helical" evidence="1">
    <location>
        <begin position="121"/>
        <end position="142"/>
    </location>
</feature>
<name>A0ABQ5UN56_9HYPH</name>
<dbReference type="InterPro" id="IPR000620">
    <property type="entry name" value="EamA_dom"/>
</dbReference>
<evidence type="ECO:0000313" key="3">
    <source>
        <dbReference type="EMBL" id="GLQ16097.1"/>
    </source>
</evidence>
<dbReference type="PANTHER" id="PTHR22911:SF76">
    <property type="entry name" value="EAMA DOMAIN-CONTAINING PROTEIN"/>
    <property type="match status" value="1"/>
</dbReference>
<accession>A0ABQ5UN56</accession>
<feature type="domain" description="EamA" evidence="2">
    <location>
        <begin position="9"/>
        <end position="137"/>
    </location>
</feature>
<dbReference type="Pfam" id="PF00892">
    <property type="entry name" value="EamA"/>
    <property type="match status" value="2"/>
</dbReference>
<dbReference type="EMBL" id="BSNI01000001">
    <property type="protein sequence ID" value="GLQ16097.1"/>
    <property type="molecule type" value="Genomic_DNA"/>
</dbReference>
<keyword evidence="1" id="KW-0472">Membrane</keyword>
<sequence length="297" mass="31834">MSRNLSTLIGAGAILLWSFLALCTAASGNIPPFQLNAMAFTVGTLVGMAKWIKHPASIKKLRQPAKAWLLGVAGLFGYHLFYFTALRNAPTIDASLIGYLWPLLIVLFSSLLPGEHLKWQHIVGCVLGLGGAALIVTGGQGFSFKTEFAFGYFMAVLAALAWSSYSVLSRRFAHVPTDAVTGFCAATAILSLGGHLLWETTIWPENIWQWVAVIGLGLGPLGLAFYVWDHGVKHGDIQILGAASYSAPLLSTLILILFGFAQFTWAVGAACLLITLGAIVASKDMIFRSKKPPINAN</sequence>
<feature type="transmembrane region" description="Helical" evidence="1">
    <location>
        <begin position="210"/>
        <end position="227"/>
    </location>
</feature>
<feature type="transmembrane region" description="Helical" evidence="1">
    <location>
        <begin position="96"/>
        <end position="114"/>
    </location>
</feature>
<dbReference type="RefSeq" id="WP_284361437.1">
    <property type="nucleotide sequence ID" value="NZ_BSNI01000001.1"/>
</dbReference>
<feature type="transmembrane region" description="Helical" evidence="1">
    <location>
        <begin position="180"/>
        <end position="198"/>
    </location>
</feature>
<evidence type="ECO:0000256" key="1">
    <source>
        <dbReference type="SAM" id="Phobius"/>
    </source>
</evidence>
<feature type="transmembrane region" description="Helical" evidence="1">
    <location>
        <begin position="35"/>
        <end position="53"/>
    </location>
</feature>
<keyword evidence="4" id="KW-1185">Reference proteome</keyword>
<feature type="transmembrane region" description="Helical" evidence="1">
    <location>
        <begin position="239"/>
        <end position="257"/>
    </location>
</feature>
<feature type="transmembrane region" description="Helical" evidence="1">
    <location>
        <begin position="263"/>
        <end position="281"/>
    </location>
</feature>
<dbReference type="InterPro" id="IPR037185">
    <property type="entry name" value="EmrE-like"/>
</dbReference>
<keyword evidence="1" id="KW-1133">Transmembrane helix</keyword>